<dbReference type="AlphaFoldDB" id="E6ZRS1"/>
<name>E6ZRS1_SPORE</name>
<proteinExistence type="predicted"/>
<gene>
    <name evidence="2" type="ORF">sr16198</name>
</gene>
<evidence type="ECO:0000313" key="3">
    <source>
        <dbReference type="Proteomes" id="UP000008867"/>
    </source>
</evidence>
<feature type="region of interest" description="Disordered" evidence="1">
    <location>
        <begin position="1"/>
        <end position="151"/>
    </location>
</feature>
<feature type="compositionally biased region" description="Low complexity" evidence="1">
    <location>
        <begin position="427"/>
        <end position="459"/>
    </location>
</feature>
<sequence length="459" mass="47515">MSRKVVSYSDISEDAPLPPATSPAATQGEAGPSTNGGGAAKRKRKAGAQMGSGKVGRKGMVHWDDPSYGAAAREEEGVEGYRAHSANGHTAGQSPELADVEEGVDGQDDEDGGENDGVDEAYTDWKYDEWGEPYGSTHGHFDPEGAHDDYEVDDTTAHDAHYDNDDQDDDDAPLPFAIPDIAEFHRTLQPPLPSPHSTTPMPTHRPPHAVGGGGRTLTHTELFGPTSITTTFNAALTQYHRMHALAPPLLTTEPAHAALWHDAPAHDSLLAQQVKLDAQQVVSLRSAARANGHATGTSGTSGMVGIGKQGKQGGRTAVTVVPHAHVEGKAAWRKALKTVASTPNRIGIAAPSTTATVTATQSGALDLTTVSAEQDRLHAYWYAGYRAGVAATAKADTEAGKADASTTAVQPPTPRASAHAADGIDVDAQTDAAADTGTATSSANATEAASDAASATQTL</sequence>
<feature type="compositionally biased region" description="Gly residues" evidence="1">
    <location>
        <begin position="302"/>
        <end position="311"/>
    </location>
</feature>
<evidence type="ECO:0000313" key="2">
    <source>
        <dbReference type="EMBL" id="CBQ69925.1"/>
    </source>
</evidence>
<reference evidence="2 3" key="1">
    <citation type="journal article" date="2010" name="Science">
        <title>Pathogenicity determinants in smut fungi revealed by genome comparison.</title>
        <authorList>
            <person name="Schirawski J."/>
            <person name="Mannhaupt G."/>
            <person name="Muench K."/>
            <person name="Brefort T."/>
            <person name="Schipper K."/>
            <person name="Doehlemann G."/>
            <person name="Di Stasio M."/>
            <person name="Roessel N."/>
            <person name="Mendoza-Mendoza A."/>
            <person name="Pester D."/>
            <person name="Mueller O."/>
            <person name="Winterberg B."/>
            <person name="Meyer E."/>
            <person name="Ghareeb H."/>
            <person name="Wollenberg T."/>
            <person name="Muensterkoetter M."/>
            <person name="Wong P."/>
            <person name="Walter M."/>
            <person name="Stukenbrock E."/>
            <person name="Gueldener U."/>
            <person name="Kahmann R."/>
        </authorList>
    </citation>
    <scope>NUCLEOTIDE SEQUENCE [LARGE SCALE GENOMIC DNA]</scope>
    <source>
        <strain evidence="3">SRZ2</strain>
    </source>
</reference>
<dbReference type="eggNOG" id="ENOG502RE19">
    <property type="taxonomic scope" value="Eukaryota"/>
</dbReference>
<evidence type="ECO:0000256" key="1">
    <source>
        <dbReference type="SAM" id="MobiDB-lite"/>
    </source>
</evidence>
<dbReference type="VEuPathDB" id="FungiDB:sr16198"/>
<dbReference type="OrthoDB" id="197400at2759"/>
<feature type="region of interest" description="Disordered" evidence="1">
    <location>
        <begin position="402"/>
        <end position="459"/>
    </location>
</feature>
<dbReference type="HOGENOM" id="CLU_596078_0_0_1"/>
<protein>
    <submittedName>
        <fullName evidence="2">Uncharacterized protein</fullName>
    </submittedName>
</protein>
<organism evidence="2 3">
    <name type="scientific">Sporisorium reilianum (strain SRZ2)</name>
    <name type="common">Maize head smut fungus</name>
    <dbReference type="NCBI Taxonomy" id="999809"/>
    <lineage>
        <taxon>Eukaryota</taxon>
        <taxon>Fungi</taxon>
        <taxon>Dikarya</taxon>
        <taxon>Basidiomycota</taxon>
        <taxon>Ustilaginomycotina</taxon>
        <taxon>Ustilaginomycetes</taxon>
        <taxon>Ustilaginales</taxon>
        <taxon>Ustilaginaceae</taxon>
        <taxon>Sporisorium</taxon>
    </lineage>
</organism>
<feature type="compositionally biased region" description="Basic and acidic residues" evidence="1">
    <location>
        <begin position="72"/>
        <end position="82"/>
    </location>
</feature>
<feature type="compositionally biased region" description="Basic and acidic residues" evidence="1">
    <location>
        <begin position="139"/>
        <end position="151"/>
    </location>
</feature>
<feature type="compositionally biased region" description="Acidic residues" evidence="1">
    <location>
        <begin position="98"/>
        <end position="122"/>
    </location>
</feature>
<dbReference type="EMBL" id="FQ311439">
    <property type="protein sequence ID" value="CBQ69925.1"/>
    <property type="molecule type" value="Genomic_DNA"/>
</dbReference>
<dbReference type="Proteomes" id="UP000008867">
    <property type="component" value="Chromosome 18"/>
</dbReference>
<accession>E6ZRS1</accession>
<feature type="region of interest" description="Disordered" evidence="1">
    <location>
        <begin position="289"/>
        <end position="311"/>
    </location>
</feature>
<keyword evidence="3" id="KW-1185">Reference proteome</keyword>